<dbReference type="AlphaFoldDB" id="A0A8H5BSG5"/>
<name>A0A8H5BSG5_9AGAR</name>
<feature type="transmembrane region" description="Helical" evidence="2">
    <location>
        <begin position="128"/>
        <end position="151"/>
    </location>
</feature>
<keyword evidence="4" id="KW-1185">Reference proteome</keyword>
<feature type="transmembrane region" description="Helical" evidence="2">
    <location>
        <begin position="213"/>
        <end position="235"/>
    </location>
</feature>
<feature type="region of interest" description="Disordered" evidence="1">
    <location>
        <begin position="295"/>
        <end position="319"/>
    </location>
</feature>
<gene>
    <name evidence="3" type="ORF">D9758_017326</name>
</gene>
<proteinExistence type="predicted"/>
<reference evidence="3 4" key="1">
    <citation type="journal article" date="2020" name="ISME J.">
        <title>Uncovering the hidden diversity of litter-decomposition mechanisms in mushroom-forming fungi.</title>
        <authorList>
            <person name="Floudas D."/>
            <person name="Bentzer J."/>
            <person name="Ahren D."/>
            <person name="Johansson T."/>
            <person name="Persson P."/>
            <person name="Tunlid A."/>
        </authorList>
    </citation>
    <scope>NUCLEOTIDE SEQUENCE [LARGE SCALE GENOMIC DNA]</scope>
    <source>
        <strain evidence="3 4">CBS 291.85</strain>
    </source>
</reference>
<evidence type="ECO:0000256" key="1">
    <source>
        <dbReference type="SAM" id="MobiDB-lite"/>
    </source>
</evidence>
<evidence type="ECO:0000313" key="4">
    <source>
        <dbReference type="Proteomes" id="UP000559256"/>
    </source>
</evidence>
<feature type="transmembrane region" description="Helical" evidence="2">
    <location>
        <begin position="46"/>
        <end position="67"/>
    </location>
</feature>
<feature type="transmembrane region" description="Helical" evidence="2">
    <location>
        <begin position="171"/>
        <end position="192"/>
    </location>
</feature>
<feature type="transmembrane region" description="Helical" evidence="2">
    <location>
        <begin position="14"/>
        <end position="34"/>
    </location>
</feature>
<dbReference type="OrthoDB" id="3354175at2759"/>
<feature type="transmembrane region" description="Helical" evidence="2">
    <location>
        <begin position="241"/>
        <end position="261"/>
    </location>
</feature>
<accession>A0A8H5BSG5</accession>
<organism evidence="3 4">
    <name type="scientific">Tetrapyrgos nigripes</name>
    <dbReference type="NCBI Taxonomy" id="182062"/>
    <lineage>
        <taxon>Eukaryota</taxon>
        <taxon>Fungi</taxon>
        <taxon>Dikarya</taxon>
        <taxon>Basidiomycota</taxon>
        <taxon>Agaricomycotina</taxon>
        <taxon>Agaricomycetes</taxon>
        <taxon>Agaricomycetidae</taxon>
        <taxon>Agaricales</taxon>
        <taxon>Marasmiineae</taxon>
        <taxon>Marasmiaceae</taxon>
        <taxon>Tetrapyrgos</taxon>
    </lineage>
</organism>
<keyword evidence="2" id="KW-1133">Transmembrane helix</keyword>
<evidence type="ECO:0000256" key="2">
    <source>
        <dbReference type="SAM" id="Phobius"/>
    </source>
</evidence>
<dbReference type="Proteomes" id="UP000559256">
    <property type="component" value="Unassembled WGS sequence"/>
</dbReference>
<dbReference type="EMBL" id="JAACJM010000360">
    <property type="protein sequence ID" value="KAF5328503.1"/>
    <property type="molecule type" value="Genomic_DNA"/>
</dbReference>
<comment type="caution">
    <text evidence="3">The sequence shown here is derived from an EMBL/GenBank/DDBJ whole genome shotgun (WGS) entry which is preliminary data.</text>
</comment>
<evidence type="ECO:0000313" key="3">
    <source>
        <dbReference type="EMBL" id="KAF5328503.1"/>
    </source>
</evidence>
<sequence length="319" mass="34913">MSSKSSDYVAPDTAALLALSLESGFYGVSTYMFAETMKELLFGGKFNRRMAIVASLFFVLSTAHVIIDIIRIKIGFIDQRDIFEGGPAAYFSQTLPLFSVRSSIYVAQTLLADAVVVYRCYMVWYPVVRWIVVVPLSLWLGLLVTSVGALYNLGVASASGGGAEIFAFGKWIDGFFAMSLTTNLVGTGLLAYRIWKINQSSSEFQSKGIMVPVFRVVIDAGILYSIVLIITLAFFEARSNMQTILIDMLMPIISISFYMIIIRMSALSGRGGALGTEISFQLTTHSFNLSWAASEPHSTDYRGSSSFPGPRTGSKLEDG</sequence>
<protein>
    <submittedName>
        <fullName evidence="3">Uncharacterized protein</fullName>
    </submittedName>
</protein>
<keyword evidence="2" id="KW-0472">Membrane</keyword>
<keyword evidence="2" id="KW-0812">Transmembrane</keyword>